<protein>
    <submittedName>
        <fullName evidence="4">Efflux transporter outer membrane subunit</fullName>
    </submittedName>
</protein>
<keyword evidence="2" id="KW-0732">Signal</keyword>
<dbReference type="SUPFAM" id="SSF56954">
    <property type="entry name" value="Outer membrane efflux proteins (OEP)"/>
    <property type="match status" value="1"/>
</dbReference>
<dbReference type="EMBL" id="JBHUIT010000031">
    <property type="protein sequence ID" value="MFD2257574.1"/>
    <property type="molecule type" value="Genomic_DNA"/>
</dbReference>
<keyword evidence="2" id="KW-0564">Palmitate</keyword>
<keyword evidence="2" id="KW-0449">Lipoprotein</keyword>
<dbReference type="RefSeq" id="WP_386820891.1">
    <property type="nucleotide sequence ID" value="NZ_JBHUIT010000031.1"/>
</dbReference>
<feature type="chain" id="PRO_5044993860" evidence="2">
    <location>
        <begin position="23"/>
        <end position="459"/>
    </location>
</feature>
<gene>
    <name evidence="4" type="ORF">ACFSSA_12900</name>
</gene>
<evidence type="ECO:0000313" key="5">
    <source>
        <dbReference type="Proteomes" id="UP001597375"/>
    </source>
</evidence>
<dbReference type="Gene3D" id="2.20.200.10">
    <property type="entry name" value="Outer membrane efflux proteins (OEP)"/>
    <property type="match status" value="1"/>
</dbReference>
<dbReference type="InterPro" id="IPR010131">
    <property type="entry name" value="MdtP/NodT-like"/>
</dbReference>
<dbReference type="PANTHER" id="PTHR30203:SF33">
    <property type="entry name" value="BLR4455 PROTEIN"/>
    <property type="match status" value="1"/>
</dbReference>
<name>A0ABW5DAL1_9BACT</name>
<keyword evidence="2" id="KW-0472">Membrane</keyword>
<comment type="subcellular location">
    <subcellularLocation>
        <location evidence="2">Cell membrane</location>
        <topology evidence="2">Lipid-anchor</topology>
    </subcellularLocation>
</comment>
<keyword evidence="5" id="KW-1185">Reference proteome</keyword>
<keyword evidence="2" id="KW-1134">Transmembrane beta strand</keyword>
<organism evidence="4 5">
    <name type="scientific">Luteolibacter algae</name>
    <dbReference type="NCBI Taxonomy" id="454151"/>
    <lineage>
        <taxon>Bacteria</taxon>
        <taxon>Pseudomonadati</taxon>
        <taxon>Verrucomicrobiota</taxon>
        <taxon>Verrucomicrobiia</taxon>
        <taxon>Verrucomicrobiales</taxon>
        <taxon>Verrucomicrobiaceae</taxon>
        <taxon>Luteolibacter</taxon>
    </lineage>
</organism>
<evidence type="ECO:0000313" key="4">
    <source>
        <dbReference type="EMBL" id="MFD2257574.1"/>
    </source>
</evidence>
<evidence type="ECO:0000256" key="2">
    <source>
        <dbReference type="RuleBase" id="RU362097"/>
    </source>
</evidence>
<dbReference type="InterPro" id="IPR003423">
    <property type="entry name" value="OMP_efflux"/>
</dbReference>
<evidence type="ECO:0000256" key="1">
    <source>
        <dbReference type="ARBA" id="ARBA00007613"/>
    </source>
</evidence>
<proteinExistence type="inferred from homology"/>
<dbReference type="Proteomes" id="UP001597375">
    <property type="component" value="Unassembled WGS sequence"/>
</dbReference>
<dbReference type="NCBIfam" id="TIGR01845">
    <property type="entry name" value="outer_NodT"/>
    <property type="match status" value="1"/>
</dbReference>
<evidence type="ECO:0000256" key="3">
    <source>
        <dbReference type="SAM" id="Coils"/>
    </source>
</evidence>
<feature type="signal peptide" evidence="2">
    <location>
        <begin position="1"/>
        <end position="22"/>
    </location>
</feature>
<dbReference type="Pfam" id="PF02321">
    <property type="entry name" value="OEP"/>
    <property type="match status" value="2"/>
</dbReference>
<sequence>MNFQHPAAWVLPLLFFAGCATSPTDFSAVKLPASWQQAGNFPTASPDRDLSQWWASFGDAEMGRLIRSALENSPDIASAVANVRQAQALRKAETSFLFPELNYSGSGSTANTWQKNGADFSSENYSGGLSASWEVDFFGKNRQSVIAASADADAAEANLDSARSSLAAETALAYLQLRASESSLQLVNQSIASQEETTQLAKWRNQAGEIDQLEYDQARATLESARATISTLQQNIGQTRNRLNLLAGRVPGELAITASYHLPQPQSRLAIGIPADTVRQRPDVRSAGYGWLAAIARTRSAEAEKFPSFTLSGNLGTDSLSSSKVFNPQNVSSNLIAGLTGPIFNAGRIRAQIEGQDAAEERAFQNYRASILTALSEVEDALIACRRTSEKIGTLEKAATAARSAADLAAKKYTAGVIDITPVLDTQRNDLAIRQNLITARLDRANAHIELYRALGGGW</sequence>
<comment type="caution">
    <text evidence="4">The sequence shown here is derived from an EMBL/GenBank/DDBJ whole genome shotgun (WGS) entry which is preliminary data.</text>
</comment>
<dbReference type="Gene3D" id="1.20.1600.10">
    <property type="entry name" value="Outer membrane efflux proteins (OEP)"/>
    <property type="match status" value="1"/>
</dbReference>
<keyword evidence="2" id="KW-0812">Transmembrane</keyword>
<keyword evidence="3" id="KW-0175">Coiled coil</keyword>
<reference evidence="5" key="1">
    <citation type="journal article" date="2019" name="Int. J. Syst. Evol. Microbiol.">
        <title>The Global Catalogue of Microorganisms (GCM) 10K type strain sequencing project: providing services to taxonomists for standard genome sequencing and annotation.</title>
        <authorList>
            <consortium name="The Broad Institute Genomics Platform"/>
            <consortium name="The Broad Institute Genome Sequencing Center for Infectious Disease"/>
            <person name="Wu L."/>
            <person name="Ma J."/>
        </authorList>
    </citation>
    <scope>NUCLEOTIDE SEQUENCE [LARGE SCALE GENOMIC DNA]</scope>
    <source>
        <strain evidence="5">CGMCC 4.7106</strain>
    </source>
</reference>
<comment type="similarity">
    <text evidence="1 2">Belongs to the outer membrane factor (OMF) (TC 1.B.17) family.</text>
</comment>
<accession>A0ABW5DAL1</accession>
<dbReference type="PANTHER" id="PTHR30203">
    <property type="entry name" value="OUTER MEMBRANE CATION EFFLUX PROTEIN"/>
    <property type="match status" value="1"/>
</dbReference>
<feature type="coiled-coil region" evidence="3">
    <location>
        <begin position="215"/>
        <end position="242"/>
    </location>
</feature>